<reference evidence="1 4" key="1">
    <citation type="submission" date="2015-06" db="EMBL/GenBank/DDBJ databases">
        <title>Genome sequence of Pseudoalteromonas carrageenovora.</title>
        <authorList>
            <person name="Xie B.-B."/>
            <person name="Rong J.-C."/>
            <person name="Qin Q.-L."/>
            <person name="Zhang Y.-Z."/>
        </authorList>
    </citation>
    <scope>NUCLEOTIDE SEQUENCE [LARGE SCALE GENOMIC DNA]</scope>
    <source>
        <strain evidence="1 4">IAM 12662</strain>
    </source>
</reference>
<dbReference type="Proteomes" id="UP000238288">
    <property type="component" value="Plasmid PCAR9p"/>
</dbReference>
<evidence type="ECO:0000313" key="1">
    <source>
        <dbReference type="EMBL" id="MBE0381725.1"/>
    </source>
</evidence>
<keyword evidence="4" id="KW-1185">Reference proteome</keyword>
<dbReference type="GO" id="GO:0005737">
    <property type="term" value="C:cytoplasm"/>
    <property type="evidence" value="ECO:0007669"/>
    <property type="project" value="TreeGrafter"/>
</dbReference>
<organism evidence="2 3">
    <name type="scientific">Pseudoalteromonas carrageenovora IAM 12662</name>
    <dbReference type="NCBI Taxonomy" id="1314868"/>
    <lineage>
        <taxon>Bacteria</taxon>
        <taxon>Pseudomonadati</taxon>
        <taxon>Pseudomonadota</taxon>
        <taxon>Gammaproteobacteria</taxon>
        <taxon>Alteromonadales</taxon>
        <taxon>Pseudoalteromonadaceae</taxon>
        <taxon>Pseudoalteromonas</taxon>
    </lineage>
</organism>
<protein>
    <submittedName>
        <fullName evidence="2">2-keto-4-pentenoate hydratase</fullName>
        <ecNumber evidence="2">4.2.1.-</ecNumber>
    </submittedName>
</protein>
<evidence type="ECO:0000313" key="4">
    <source>
        <dbReference type="Proteomes" id="UP000615003"/>
    </source>
</evidence>
<keyword evidence="2" id="KW-0456">Lyase</keyword>
<dbReference type="EMBL" id="AQGW01000016">
    <property type="protein sequence ID" value="MBE0381725.1"/>
    <property type="molecule type" value="Genomic_DNA"/>
</dbReference>
<dbReference type="PANTHER" id="PTHR30143">
    <property type="entry name" value="ACID HYDRATASE"/>
    <property type="match status" value="1"/>
</dbReference>
<dbReference type="Proteomes" id="UP000615003">
    <property type="component" value="Unassembled WGS sequence"/>
</dbReference>
<accession>A0A2K4XG12</accession>
<gene>
    <name evidence="2" type="ORF">PCAR9_P0050</name>
    <name evidence="1" type="ORF">PCARR_a3535</name>
</gene>
<geneLocation type="plasmid" evidence="3">
    <name>pcar9p</name>
</geneLocation>
<dbReference type="SUPFAM" id="SSF56529">
    <property type="entry name" value="FAH"/>
    <property type="match status" value="1"/>
</dbReference>
<dbReference type="InterPro" id="IPR036663">
    <property type="entry name" value="Fumarylacetoacetase_C_sf"/>
</dbReference>
<sequence length="279" mass="31164">MFFSVFNVLLIFHHNTSSVLPEGNKMENSEKFEHIAAHLLSKREYGSGASDLPKGFTLGSIEDVLAIQKLMIKHNGETVYGWKCMLPSNNGIITLAPLLHKPIYATKACLLKTKNNKALIEPEIAFILNKDLSALKVYTNEQIDNAVGSAHLALELIENRFSKQYEATQFEKLADGLSNQGVYIGPEISQKKAYESNNITLIVEQEGDNSFNVAGQHPGKLPQLPLYWAINFLSANGFKLEKNQVFITGSYNGLMEMEINKQIQITYDGLGKIHVKFET</sequence>
<dbReference type="PANTHER" id="PTHR30143:SF0">
    <property type="entry name" value="2-KETO-4-PENTENOATE HYDRATASE"/>
    <property type="match status" value="1"/>
</dbReference>
<keyword evidence="2" id="KW-0614">Plasmid</keyword>
<dbReference type="AlphaFoldDB" id="A0A2K4XG12"/>
<evidence type="ECO:0000313" key="3">
    <source>
        <dbReference type="Proteomes" id="UP000238288"/>
    </source>
</evidence>
<dbReference type="GO" id="GO:0008684">
    <property type="term" value="F:2-oxopent-4-enoate hydratase activity"/>
    <property type="evidence" value="ECO:0007669"/>
    <property type="project" value="TreeGrafter"/>
</dbReference>
<dbReference type="EMBL" id="LT965930">
    <property type="protein sequence ID" value="SOU43245.1"/>
    <property type="molecule type" value="Genomic_DNA"/>
</dbReference>
<dbReference type="InterPro" id="IPR050772">
    <property type="entry name" value="Hydratase-Decarb/MhpD_sf"/>
</dbReference>
<geneLocation type="plasmid" evidence="2">
    <name>PCAR9p</name>
</geneLocation>
<dbReference type="Gene3D" id="3.90.850.10">
    <property type="entry name" value="Fumarylacetoacetase-like, C-terminal domain"/>
    <property type="match status" value="1"/>
</dbReference>
<name>A0A2K4XG12_PSEVC</name>
<dbReference type="EC" id="4.2.1.-" evidence="2"/>
<evidence type="ECO:0000313" key="2">
    <source>
        <dbReference type="EMBL" id="SOU43245.1"/>
    </source>
</evidence>
<proteinExistence type="predicted"/>
<reference evidence="2 3" key="2">
    <citation type="submission" date="2017-11" db="EMBL/GenBank/DDBJ databases">
        <authorList>
            <person name="Han C.G."/>
        </authorList>
    </citation>
    <scope>NUCLEOTIDE SEQUENCE [LARGE SCALE GENOMIC DNA]</scope>
    <source>
        <strain evidence="3">ATCC 43555</strain>
        <strain evidence="2">ATCC43555</strain>
        <plasmid evidence="3">Plasmid pcar9p</plasmid>
    </source>
</reference>